<protein>
    <submittedName>
        <fullName evidence="1">Uncharacterized protein</fullName>
    </submittedName>
</protein>
<gene>
    <name evidence="1" type="primary">Contig10739.g11489</name>
    <name evidence="1" type="ORF">STYLEM_14999</name>
</gene>
<proteinExistence type="predicted"/>
<organism evidence="1 2">
    <name type="scientific">Stylonychia lemnae</name>
    <name type="common">Ciliate</name>
    <dbReference type="NCBI Taxonomy" id="5949"/>
    <lineage>
        <taxon>Eukaryota</taxon>
        <taxon>Sar</taxon>
        <taxon>Alveolata</taxon>
        <taxon>Ciliophora</taxon>
        <taxon>Intramacronucleata</taxon>
        <taxon>Spirotrichea</taxon>
        <taxon>Stichotrichia</taxon>
        <taxon>Sporadotrichida</taxon>
        <taxon>Oxytrichidae</taxon>
        <taxon>Stylonychinae</taxon>
        <taxon>Stylonychia</taxon>
    </lineage>
</organism>
<dbReference type="AlphaFoldDB" id="A0A078AUQ7"/>
<sequence>MLQVRAELELDTKENKYIKNLEDFYVQKQQRKNFVRQKNEVLNEIERTDLDFKLRDQLIKTKDPLFEIQKPNKNISLQLNPYKVKKQELQLQDVNYILACSDAMNIFTLRNGTELQNIINGTSKQFEENFKVTYILAEKQYVCVFGFIQREKRVLRVFYVNKLTETFDLSLDYTETDILVKQVKFAIFHNEKELGNVLICVGKKGLLQIIQLANYQWNNQVLVQNEINIQSKVITNLIPPEDGLAIIQLCYNRNSKDYSLKDQDYLRSENIKDVYENGIIVQKLIVFKAMEIDKNIFMLLIRKNSIDLIYLYALDKDQIIMKFKDKNELSILGLEKLAGFDFVKFPYIIMLQSNLVKVFSLRKNNKDNYYEIKIILQEKIIQDRLHQVKDQTLNANINQNLNYNNNRLISFVRKDRQHKPEIWFIRYDNIKEKELQSNEYPKQIMKIIIDKIYI</sequence>
<name>A0A078AUQ7_STYLE</name>
<keyword evidence="2" id="KW-1185">Reference proteome</keyword>
<accession>A0A078AUQ7</accession>
<dbReference type="InParanoid" id="A0A078AUQ7"/>
<evidence type="ECO:0000313" key="2">
    <source>
        <dbReference type="Proteomes" id="UP000039865"/>
    </source>
</evidence>
<dbReference type="EMBL" id="CCKQ01014159">
    <property type="protein sequence ID" value="CDW85909.1"/>
    <property type="molecule type" value="Genomic_DNA"/>
</dbReference>
<dbReference type="Proteomes" id="UP000039865">
    <property type="component" value="Unassembled WGS sequence"/>
</dbReference>
<reference evidence="1 2" key="1">
    <citation type="submission" date="2014-06" db="EMBL/GenBank/DDBJ databases">
        <authorList>
            <person name="Swart Estienne"/>
        </authorList>
    </citation>
    <scope>NUCLEOTIDE SEQUENCE [LARGE SCALE GENOMIC DNA]</scope>
    <source>
        <strain evidence="1 2">130c</strain>
    </source>
</reference>
<evidence type="ECO:0000313" key="1">
    <source>
        <dbReference type="EMBL" id="CDW85909.1"/>
    </source>
</evidence>